<dbReference type="KEGG" id="anp:FK178_10755"/>
<feature type="transmembrane region" description="Helical" evidence="1">
    <location>
        <begin position="106"/>
        <end position="124"/>
    </location>
</feature>
<keyword evidence="1" id="KW-0812">Transmembrane</keyword>
<feature type="transmembrane region" description="Helical" evidence="1">
    <location>
        <begin position="130"/>
        <end position="151"/>
    </location>
</feature>
<feature type="transmembrane region" description="Helical" evidence="1">
    <location>
        <begin position="7"/>
        <end position="26"/>
    </location>
</feature>
<dbReference type="InterPro" id="IPR013099">
    <property type="entry name" value="K_chnl_dom"/>
</dbReference>
<proteinExistence type="predicted"/>
<accession>A0A5B8YMW5</accession>
<evidence type="ECO:0000259" key="2">
    <source>
        <dbReference type="Pfam" id="PF07885"/>
    </source>
</evidence>
<evidence type="ECO:0000313" key="3">
    <source>
        <dbReference type="EMBL" id="QED38167.1"/>
    </source>
</evidence>
<dbReference type="SUPFAM" id="SSF81324">
    <property type="entry name" value="Voltage-gated potassium channels"/>
    <property type="match status" value="1"/>
</dbReference>
<feature type="domain" description="Potassium channel" evidence="2">
    <location>
        <begin position="74"/>
        <end position="152"/>
    </location>
</feature>
<dbReference type="EMBL" id="CP042476">
    <property type="protein sequence ID" value="QED38167.1"/>
    <property type="molecule type" value="Genomic_DNA"/>
</dbReference>
<dbReference type="AlphaFoldDB" id="A0A5B8YMW5"/>
<dbReference type="Gene3D" id="1.10.287.70">
    <property type="match status" value="1"/>
</dbReference>
<keyword evidence="4" id="KW-1185">Reference proteome</keyword>
<protein>
    <recommendedName>
        <fullName evidence="2">Potassium channel domain-containing protein</fullName>
    </recommendedName>
</protein>
<dbReference type="Pfam" id="PF07885">
    <property type="entry name" value="Ion_trans_2"/>
    <property type="match status" value="1"/>
</dbReference>
<name>A0A5B8YMW5_9FLAO</name>
<keyword evidence="1" id="KW-0472">Membrane</keyword>
<organism evidence="3 4">
    <name type="scientific">Antarcticibacterium arcticum</name>
    <dbReference type="NCBI Taxonomy" id="2585771"/>
    <lineage>
        <taxon>Bacteria</taxon>
        <taxon>Pseudomonadati</taxon>
        <taxon>Bacteroidota</taxon>
        <taxon>Flavobacteriia</taxon>
        <taxon>Flavobacteriales</taxon>
        <taxon>Flavobacteriaceae</taxon>
        <taxon>Antarcticibacterium</taxon>
    </lineage>
</organism>
<dbReference type="OrthoDB" id="3422146at2"/>
<dbReference type="RefSeq" id="WP_146834749.1">
    <property type="nucleotide sequence ID" value="NZ_CP042476.1"/>
</dbReference>
<dbReference type="Proteomes" id="UP000321954">
    <property type="component" value="Chromosome"/>
</dbReference>
<evidence type="ECO:0000313" key="4">
    <source>
        <dbReference type="Proteomes" id="UP000321954"/>
    </source>
</evidence>
<feature type="transmembrane region" description="Helical" evidence="1">
    <location>
        <begin position="63"/>
        <end position="85"/>
    </location>
</feature>
<evidence type="ECO:0000256" key="1">
    <source>
        <dbReference type="SAM" id="Phobius"/>
    </source>
</evidence>
<keyword evidence="1" id="KW-1133">Transmembrane helix</keyword>
<sequence>MNGIASLIIGIAILLVVMYDFFFTTLSGSGAGFISKIIARLSHKVIQVLVKLFGRQVYSYSGLFVNLKVLAGWILLVWTGLFLVYSSHPDAIVNNEGMVANLWERLYFTGYVLSTLGMGNFYPTSGFFEILTGVFSFFGFIFFTSSITYFLSVSSALVKKRILAKTINNLGNSPAEITASFKSLDKSYTLQQLQALQEMVDEHAVNHQAYPVIHYYSHPEPVVCLSINLTRLDEALSHLLRKDEMVEFRKELNPLRNSLTNLLDHIYDNFSKEIPSTETFKSGKSPGAGLPGVEDKNLEYRRRVLDSLLRSEGFNWKDVD</sequence>
<gene>
    <name evidence="3" type="ORF">FK178_10755</name>
</gene>
<reference evidence="3 4" key="1">
    <citation type="submission" date="2019-08" db="EMBL/GenBank/DDBJ databases">
        <title>Antarcticibacterium arcticum sp. nov., a bacterium isolated from marine sediment of the Canadian Beaufort Sea.</title>
        <authorList>
            <person name="Lee Y.M."/>
            <person name="Baek K."/>
            <person name="Lee D.-H."/>
            <person name="Shin S.C."/>
            <person name="Jin Y.K."/>
            <person name="Park Y."/>
        </authorList>
    </citation>
    <scope>NUCLEOTIDE SEQUENCE [LARGE SCALE GENOMIC DNA]</scope>
    <source>
        <strain evidence="3 4">PAMC 28998</strain>
    </source>
</reference>